<feature type="transmembrane region" description="Helical" evidence="6">
    <location>
        <begin position="131"/>
        <end position="150"/>
    </location>
</feature>
<evidence type="ECO:0000256" key="3">
    <source>
        <dbReference type="ARBA" id="ARBA00022989"/>
    </source>
</evidence>
<feature type="transmembrane region" description="Helical" evidence="6">
    <location>
        <begin position="101"/>
        <end position="119"/>
    </location>
</feature>
<feature type="transmembrane region" description="Helical" evidence="6">
    <location>
        <begin position="64"/>
        <end position="89"/>
    </location>
</feature>
<dbReference type="Gene3D" id="1.20.1250.20">
    <property type="entry name" value="MFS general substrate transporter like domains"/>
    <property type="match status" value="1"/>
</dbReference>
<feature type="region of interest" description="Disordered" evidence="5">
    <location>
        <begin position="1"/>
        <end position="21"/>
    </location>
</feature>
<dbReference type="GO" id="GO:0022857">
    <property type="term" value="F:transmembrane transporter activity"/>
    <property type="evidence" value="ECO:0007669"/>
    <property type="project" value="InterPro"/>
</dbReference>
<dbReference type="GO" id="GO:0005886">
    <property type="term" value="C:plasma membrane"/>
    <property type="evidence" value="ECO:0007669"/>
    <property type="project" value="TreeGrafter"/>
</dbReference>
<feature type="transmembrane region" description="Helical" evidence="6">
    <location>
        <begin position="422"/>
        <end position="448"/>
    </location>
</feature>
<feature type="transmembrane region" description="Helical" evidence="6">
    <location>
        <begin position="309"/>
        <end position="333"/>
    </location>
</feature>
<protein>
    <recommendedName>
        <fullName evidence="7">Major facilitator superfamily (MFS) profile domain-containing protein</fullName>
    </recommendedName>
</protein>
<evidence type="ECO:0000256" key="6">
    <source>
        <dbReference type="SAM" id="Phobius"/>
    </source>
</evidence>
<dbReference type="Pfam" id="PF07690">
    <property type="entry name" value="MFS_1"/>
    <property type="match status" value="1"/>
</dbReference>
<feature type="transmembrane region" description="Helical" evidence="6">
    <location>
        <begin position="156"/>
        <end position="178"/>
    </location>
</feature>
<dbReference type="PANTHER" id="PTHR23502">
    <property type="entry name" value="MAJOR FACILITATOR SUPERFAMILY"/>
    <property type="match status" value="1"/>
</dbReference>
<sequence length="538" mass="58894">MAIAEATTAGTHLAHSHAHEEDIPGTVNLRVAEGDDTGYGQALFPVPAEDPNDPLQWSNLKKSLILATCALYSFFGNSALLGPSVYIAIFAEDFGISPTKASGLISYANLAFGFGSLLLVPMYHKFGRRPIMLLSLLCYCGGLIGASQATTYGGLMAARIIHCLGSGVCEALPVQLVNDIFFLHERGQRIGYYTVALCFGSSGPLFAGYMLNGGHSWRLFFYVEFAFGAALLILAFFVVEETTYHRKAPQDLSDGSELTEKPPGSTMERTSTPNSTLPQRKTFLQTLKFWGVWEHDADFFMVMARSFTYFLVPHVLWVVTTYGIYIGLAALTFNYITPPKVTAAPYNWSEVNSGLISLGTIIGYGIAIPFTTSSDRLAARLTKKNNMIREAEMRLGVCLPAMIIAPAGLIVFGFTAQKNLHWIGYFAGVIMCQWGSYFYFTFVLAYALDSYTANTSEMLIAINLGKQAISFGMGIDLLDWVTTNGYAVMVAGVFCGILLANNLMLIPFMLYGKKIRAFMARTWLAKIHANSVGEVMKG</sequence>
<feature type="transmembrane region" description="Helical" evidence="6">
    <location>
        <begin position="217"/>
        <end position="239"/>
    </location>
</feature>
<dbReference type="PROSITE" id="PS50850">
    <property type="entry name" value="MFS"/>
    <property type="match status" value="1"/>
</dbReference>
<feature type="transmembrane region" description="Helical" evidence="6">
    <location>
        <begin position="393"/>
        <end position="416"/>
    </location>
</feature>
<name>A0A194UUW3_CYTMA</name>
<keyword evidence="4 6" id="KW-0472">Membrane</keyword>
<dbReference type="STRING" id="694573.A0A194UUW3"/>
<keyword evidence="2 6" id="KW-0812">Transmembrane</keyword>
<dbReference type="InterPro" id="IPR011701">
    <property type="entry name" value="MFS"/>
</dbReference>
<keyword evidence="9" id="KW-1185">Reference proteome</keyword>
<dbReference type="SUPFAM" id="SSF103473">
    <property type="entry name" value="MFS general substrate transporter"/>
    <property type="match status" value="1"/>
</dbReference>
<dbReference type="OrthoDB" id="268400at2759"/>
<keyword evidence="3 6" id="KW-1133">Transmembrane helix</keyword>
<evidence type="ECO:0000256" key="2">
    <source>
        <dbReference type="ARBA" id="ARBA00022692"/>
    </source>
</evidence>
<feature type="transmembrane region" description="Helical" evidence="6">
    <location>
        <begin position="353"/>
        <end position="372"/>
    </location>
</feature>
<evidence type="ECO:0000259" key="7">
    <source>
        <dbReference type="PROSITE" id="PS50850"/>
    </source>
</evidence>
<proteinExistence type="predicted"/>
<dbReference type="Proteomes" id="UP000078576">
    <property type="component" value="Unassembled WGS sequence"/>
</dbReference>
<gene>
    <name evidence="8" type="ORF">VP1G_02773</name>
</gene>
<feature type="transmembrane region" description="Helical" evidence="6">
    <location>
        <begin position="486"/>
        <end position="511"/>
    </location>
</feature>
<dbReference type="InterPro" id="IPR020846">
    <property type="entry name" value="MFS_dom"/>
</dbReference>
<dbReference type="EMBL" id="KN714680">
    <property type="protein sequence ID" value="KUI55453.1"/>
    <property type="molecule type" value="Genomic_DNA"/>
</dbReference>
<feature type="domain" description="Major facilitator superfamily (MFS) profile" evidence="7">
    <location>
        <begin position="63"/>
        <end position="538"/>
    </location>
</feature>
<evidence type="ECO:0000313" key="8">
    <source>
        <dbReference type="EMBL" id="KUI55453.1"/>
    </source>
</evidence>
<comment type="subcellular location">
    <subcellularLocation>
        <location evidence="1">Membrane</location>
        <topology evidence="1">Multi-pass membrane protein</topology>
    </subcellularLocation>
</comment>
<feature type="transmembrane region" description="Helical" evidence="6">
    <location>
        <begin position="190"/>
        <end position="211"/>
    </location>
</feature>
<evidence type="ECO:0000256" key="1">
    <source>
        <dbReference type="ARBA" id="ARBA00004141"/>
    </source>
</evidence>
<evidence type="ECO:0000256" key="4">
    <source>
        <dbReference type="ARBA" id="ARBA00023136"/>
    </source>
</evidence>
<feature type="transmembrane region" description="Helical" evidence="6">
    <location>
        <begin position="460"/>
        <end position="480"/>
    </location>
</feature>
<feature type="region of interest" description="Disordered" evidence="5">
    <location>
        <begin position="249"/>
        <end position="275"/>
    </location>
</feature>
<dbReference type="InterPro" id="IPR036259">
    <property type="entry name" value="MFS_trans_sf"/>
</dbReference>
<organism evidence="8 9">
    <name type="scientific">Cytospora mali</name>
    <name type="common">Apple Valsa canker fungus</name>
    <name type="synonym">Valsa mali</name>
    <dbReference type="NCBI Taxonomy" id="578113"/>
    <lineage>
        <taxon>Eukaryota</taxon>
        <taxon>Fungi</taxon>
        <taxon>Dikarya</taxon>
        <taxon>Ascomycota</taxon>
        <taxon>Pezizomycotina</taxon>
        <taxon>Sordariomycetes</taxon>
        <taxon>Sordariomycetidae</taxon>
        <taxon>Diaporthales</taxon>
        <taxon>Cytosporaceae</taxon>
        <taxon>Cytospora</taxon>
    </lineage>
</organism>
<dbReference type="PANTHER" id="PTHR23502:SF160">
    <property type="entry name" value="MAJOR FACILITATOR SUPERFAMILY (MFS) PROFILE DOMAIN-CONTAINING PROTEIN-RELATED"/>
    <property type="match status" value="1"/>
</dbReference>
<dbReference type="AlphaFoldDB" id="A0A194UUW3"/>
<accession>A0A194UUW3</accession>
<evidence type="ECO:0000256" key="5">
    <source>
        <dbReference type="SAM" id="MobiDB-lite"/>
    </source>
</evidence>
<reference evidence="9" key="1">
    <citation type="submission" date="2014-12" db="EMBL/GenBank/DDBJ databases">
        <title>Genome Sequence of Valsa Canker Pathogens Uncovers a Specific Adaption of Colonization on Woody Bark.</title>
        <authorList>
            <person name="Yin Z."/>
            <person name="Liu H."/>
            <person name="Gao X."/>
            <person name="Li Z."/>
            <person name="Song N."/>
            <person name="Ke X."/>
            <person name="Dai Q."/>
            <person name="Wu Y."/>
            <person name="Sun Y."/>
            <person name="Xu J.-R."/>
            <person name="Kang Z.K."/>
            <person name="Wang L."/>
            <person name="Huang L."/>
        </authorList>
    </citation>
    <scope>NUCLEOTIDE SEQUENCE [LARGE SCALE GENOMIC DNA]</scope>
    <source>
        <strain evidence="9">SXYL134</strain>
    </source>
</reference>
<evidence type="ECO:0000313" key="9">
    <source>
        <dbReference type="Proteomes" id="UP000078576"/>
    </source>
</evidence>